<dbReference type="PANTHER" id="PTHR31479">
    <property type="entry name" value="ALPHA/BETA-HYDROLASES SUPERFAMILY PROTEIN"/>
    <property type="match status" value="1"/>
</dbReference>
<dbReference type="Pfam" id="PF01764">
    <property type="entry name" value="Lipase_3"/>
    <property type="match status" value="1"/>
</dbReference>
<accession>A0A8T2DDV7</accession>
<evidence type="ECO:0000313" key="3">
    <source>
        <dbReference type="EMBL" id="KAG7610235.1"/>
    </source>
</evidence>
<evidence type="ECO:0000313" key="4">
    <source>
        <dbReference type="Proteomes" id="UP000694251"/>
    </source>
</evidence>
<evidence type="ECO:0000259" key="2">
    <source>
        <dbReference type="Pfam" id="PF01764"/>
    </source>
</evidence>
<sequence length="363" mass="40951">MASDRNAFSVSGPFHLTSIDWNNSYHRTSVASCLVNGVYLLEGDRLKKRVRRPDSLATAWWEFFHFTLLETLIDDDRSIYGAIFEYDHYNLYQKKTNLKPPPHYVIAFRGTVLKGETWLPDVKLDIRCILDNLHQGPRTIHAIQAIRAMIDKHSESAIWLAGHSLGAALVLLAGKTMKISGFLLESYIFNPPIISIPLEQLPGGVLLKGVFRITESLVKATAATVTMALTDQRVQEDSKTALWIPYLYVNPADPICAGYIDYFKHKIFMSKIGASHIERIGSRSSFRNPWTRRIGTSSSSSSPLSDLSMEPLHLLPSADMTVNKNKSASSMAAHGLHQWWEQDSVLRKNWKNCLIRPDPEDKS</sequence>
<dbReference type="Proteomes" id="UP000694251">
    <property type="component" value="Chromosome 5"/>
</dbReference>
<comment type="caution">
    <text evidence="3">The sequence shown here is derived from an EMBL/GenBank/DDBJ whole genome shotgun (WGS) entry which is preliminary data.</text>
</comment>
<reference evidence="3 4" key="1">
    <citation type="submission" date="2020-12" db="EMBL/GenBank/DDBJ databases">
        <title>Concerted genomic and epigenomic changes stabilize Arabidopsis allopolyploids.</title>
        <authorList>
            <person name="Chen Z."/>
        </authorList>
    </citation>
    <scope>NUCLEOTIDE SEQUENCE [LARGE SCALE GENOMIC DNA]</scope>
    <source>
        <strain evidence="3">As9502</strain>
        <tissue evidence="3">Leaf</tissue>
    </source>
</reference>
<keyword evidence="4" id="KW-1185">Reference proteome</keyword>
<protein>
    <submittedName>
        <fullName evidence="3">Alpha/Beta hydrolase fold</fullName>
    </submittedName>
</protein>
<dbReference type="GO" id="GO:0006629">
    <property type="term" value="P:lipid metabolic process"/>
    <property type="evidence" value="ECO:0007669"/>
    <property type="project" value="InterPro"/>
</dbReference>
<keyword evidence="1 3" id="KW-0378">Hydrolase</keyword>
<dbReference type="AlphaFoldDB" id="A0A8T2DDV7"/>
<name>A0A8T2DDV7_ARASU</name>
<dbReference type="EMBL" id="JAEFBJ010000005">
    <property type="protein sequence ID" value="KAG7610235.1"/>
    <property type="molecule type" value="Genomic_DNA"/>
</dbReference>
<feature type="domain" description="Fungal lipase-type" evidence="2">
    <location>
        <begin position="143"/>
        <end position="181"/>
    </location>
</feature>
<proteinExistence type="predicted"/>
<dbReference type="InterPro" id="IPR002921">
    <property type="entry name" value="Fungal_lipase-type"/>
</dbReference>
<dbReference type="GO" id="GO:0016787">
    <property type="term" value="F:hydrolase activity"/>
    <property type="evidence" value="ECO:0007669"/>
    <property type="project" value="UniProtKB-KW"/>
</dbReference>
<organism evidence="3 4">
    <name type="scientific">Arabidopsis suecica</name>
    <name type="common">Swedish thale-cress</name>
    <name type="synonym">Cardaminopsis suecica</name>
    <dbReference type="NCBI Taxonomy" id="45249"/>
    <lineage>
        <taxon>Eukaryota</taxon>
        <taxon>Viridiplantae</taxon>
        <taxon>Streptophyta</taxon>
        <taxon>Embryophyta</taxon>
        <taxon>Tracheophyta</taxon>
        <taxon>Spermatophyta</taxon>
        <taxon>Magnoliopsida</taxon>
        <taxon>eudicotyledons</taxon>
        <taxon>Gunneridae</taxon>
        <taxon>Pentapetalae</taxon>
        <taxon>rosids</taxon>
        <taxon>malvids</taxon>
        <taxon>Brassicales</taxon>
        <taxon>Brassicaceae</taxon>
        <taxon>Camelineae</taxon>
        <taxon>Arabidopsis</taxon>
    </lineage>
</organism>
<dbReference type="OrthoDB" id="58570at2759"/>
<evidence type="ECO:0000256" key="1">
    <source>
        <dbReference type="ARBA" id="ARBA00022801"/>
    </source>
</evidence>
<dbReference type="PANTHER" id="PTHR31479:SF14">
    <property type="entry name" value="GB|AAD29063.1"/>
    <property type="match status" value="1"/>
</dbReference>
<gene>
    <name evidence="3" type="ORF">ISN44_As05g022580</name>
</gene>